<dbReference type="InterPro" id="IPR002401">
    <property type="entry name" value="Cyt_P450_E_grp-I"/>
</dbReference>
<sequence length="427" mass="48977">GHCFTLFMPRPIVVFTDFTTIKEALITHGEDFAGRSHLPPEVILQKVTQTGIFISDGDAWREQRRASLRIMREHGLGKNIMEAQVNRSIDELLDQLKATNDGVTPFDMNIPLQLCVGNITNETLFGYHYKYSDTSKFLFFTGLLNRHFQLAKDNFWVLVVQSWPWTKHLPIIGRKGYKELVDNISQYQAFIESEVNRLAETYNTSQEPTNFVESYLKEMETNPQLDMTNLYAIVNDVWVAGMDTTSTTLRWSLLLLMKHAHVQKKMREELLSVVGRDRRIEMSDKPNLPYCNAAITEIQRTANMLPFLGFHRCTSDSVIGGKFIPADTLTWPQIFSVMKDDAVFEHPTEFRPERFLEADGKTSSKKQLERMVAFGMGKRVCVGEALARMELFLVLGTLLLNYRFEPTEPLNLTPNFGIVLTPKPYTC</sequence>
<dbReference type="PRINTS" id="PR00463">
    <property type="entry name" value="EP450I"/>
</dbReference>
<dbReference type="Proteomes" id="UP001432027">
    <property type="component" value="Unassembled WGS sequence"/>
</dbReference>
<dbReference type="InterPro" id="IPR017972">
    <property type="entry name" value="Cyt_P450_CS"/>
</dbReference>
<evidence type="ECO:0000313" key="10">
    <source>
        <dbReference type="Proteomes" id="UP001432027"/>
    </source>
</evidence>
<reference evidence="9" key="1">
    <citation type="submission" date="2023-10" db="EMBL/GenBank/DDBJ databases">
        <title>Genome assembly of Pristionchus species.</title>
        <authorList>
            <person name="Yoshida K."/>
            <person name="Sommer R.J."/>
        </authorList>
    </citation>
    <scope>NUCLEOTIDE SEQUENCE</scope>
    <source>
        <strain evidence="9">RS0144</strain>
    </source>
</reference>
<evidence type="ECO:0000256" key="8">
    <source>
        <dbReference type="RuleBase" id="RU000461"/>
    </source>
</evidence>
<dbReference type="PANTHER" id="PTHR24284">
    <property type="entry name" value="CYTOCHROME P450 FAMILY"/>
    <property type="match status" value="1"/>
</dbReference>
<gene>
    <name evidence="9" type="ORF">PENTCL1PPCAC_14662</name>
</gene>
<dbReference type="EMBL" id="BTSX01000004">
    <property type="protein sequence ID" value="GMS92487.1"/>
    <property type="molecule type" value="Genomic_DNA"/>
</dbReference>
<dbReference type="AlphaFoldDB" id="A0AAV5TA98"/>
<evidence type="ECO:0000256" key="5">
    <source>
        <dbReference type="ARBA" id="ARBA00023004"/>
    </source>
</evidence>
<name>A0AAV5TA98_9BILA</name>
<comment type="cofactor">
    <cofactor evidence="1 7">
        <name>heme</name>
        <dbReference type="ChEBI" id="CHEBI:30413"/>
    </cofactor>
</comment>
<dbReference type="Pfam" id="PF00067">
    <property type="entry name" value="p450"/>
    <property type="match status" value="1"/>
</dbReference>
<dbReference type="InterPro" id="IPR001128">
    <property type="entry name" value="Cyt_P450"/>
</dbReference>
<feature type="non-terminal residue" evidence="9">
    <location>
        <position position="1"/>
    </location>
</feature>
<dbReference type="PANTHER" id="PTHR24284:SF1">
    <property type="entry name" value="CYTOCHROME P450 FAMILY"/>
    <property type="match status" value="1"/>
</dbReference>
<keyword evidence="5 7" id="KW-0408">Iron</keyword>
<evidence type="ECO:0000256" key="3">
    <source>
        <dbReference type="ARBA" id="ARBA00022723"/>
    </source>
</evidence>
<keyword evidence="3 7" id="KW-0479">Metal-binding</keyword>
<organism evidence="9 10">
    <name type="scientific">Pristionchus entomophagus</name>
    <dbReference type="NCBI Taxonomy" id="358040"/>
    <lineage>
        <taxon>Eukaryota</taxon>
        <taxon>Metazoa</taxon>
        <taxon>Ecdysozoa</taxon>
        <taxon>Nematoda</taxon>
        <taxon>Chromadorea</taxon>
        <taxon>Rhabditida</taxon>
        <taxon>Rhabditina</taxon>
        <taxon>Diplogasteromorpha</taxon>
        <taxon>Diplogasteroidea</taxon>
        <taxon>Neodiplogasteridae</taxon>
        <taxon>Pristionchus</taxon>
    </lineage>
</organism>
<keyword evidence="10" id="KW-1185">Reference proteome</keyword>
<dbReference type="SUPFAM" id="SSF48264">
    <property type="entry name" value="Cytochrome P450"/>
    <property type="match status" value="1"/>
</dbReference>
<evidence type="ECO:0000256" key="7">
    <source>
        <dbReference type="PIRSR" id="PIRSR602401-1"/>
    </source>
</evidence>
<accession>A0AAV5TA98</accession>
<proteinExistence type="inferred from homology"/>
<keyword evidence="4 8" id="KW-0560">Oxidoreductase</keyword>
<evidence type="ECO:0000256" key="6">
    <source>
        <dbReference type="ARBA" id="ARBA00023033"/>
    </source>
</evidence>
<dbReference type="FunFam" id="1.10.630.10:FF:000036">
    <property type="entry name" value="CYtochrome P450 family"/>
    <property type="match status" value="1"/>
</dbReference>
<protein>
    <recommendedName>
        <fullName evidence="11">Cytochrome P450</fullName>
    </recommendedName>
</protein>
<dbReference type="InterPro" id="IPR036396">
    <property type="entry name" value="Cyt_P450_sf"/>
</dbReference>
<feature type="binding site" description="axial binding residue" evidence="7">
    <location>
        <position position="381"/>
    </location>
    <ligand>
        <name>heme</name>
        <dbReference type="ChEBI" id="CHEBI:30413"/>
    </ligand>
    <ligandPart>
        <name>Fe</name>
        <dbReference type="ChEBI" id="CHEBI:18248"/>
    </ligandPart>
</feature>
<evidence type="ECO:0000313" key="9">
    <source>
        <dbReference type="EMBL" id="GMS92487.1"/>
    </source>
</evidence>
<evidence type="ECO:0000256" key="2">
    <source>
        <dbReference type="ARBA" id="ARBA00010617"/>
    </source>
</evidence>
<keyword evidence="6 8" id="KW-0503">Monooxygenase</keyword>
<keyword evidence="7 8" id="KW-0349">Heme</keyword>
<dbReference type="GO" id="GO:0004497">
    <property type="term" value="F:monooxygenase activity"/>
    <property type="evidence" value="ECO:0007669"/>
    <property type="project" value="UniProtKB-KW"/>
</dbReference>
<evidence type="ECO:0008006" key="11">
    <source>
        <dbReference type="Google" id="ProtNLM"/>
    </source>
</evidence>
<feature type="non-terminal residue" evidence="9">
    <location>
        <position position="427"/>
    </location>
</feature>
<dbReference type="CDD" id="cd20617">
    <property type="entry name" value="CYP1_2-like"/>
    <property type="match status" value="1"/>
</dbReference>
<dbReference type="PROSITE" id="PS00086">
    <property type="entry name" value="CYTOCHROME_P450"/>
    <property type="match status" value="1"/>
</dbReference>
<dbReference type="GO" id="GO:0020037">
    <property type="term" value="F:heme binding"/>
    <property type="evidence" value="ECO:0007669"/>
    <property type="project" value="InterPro"/>
</dbReference>
<dbReference type="GO" id="GO:0016705">
    <property type="term" value="F:oxidoreductase activity, acting on paired donors, with incorporation or reduction of molecular oxygen"/>
    <property type="evidence" value="ECO:0007669"/>
    <property type="project" value="InterPro"/>
</dbReference>
<dbReference type="Gene3D" id="1.10.630.10">
    <property type="entry name" value="Cytochrome P450"/>
    <property type="match status" value="1"/>
</dbReference>
<dbReference type="PRINTS" id="PR00385">
    <property type="entry name" value="P450"/>
</dbReference>
<evidence type="ECO:0000256" key="1">
    <source>
        <dbReference type="ARBA" id="ARBA00001971"/>
    </source>
</evidence>
<comment type="caution">
    <text evidence="9">The sequence shown here is derived from an EMBL/GenBank/DDBJ whole genome shotgun (WGS) entry which is preliminary data.</text>
</comment>
<dbReference type="GO" id="GO:0005506">
    <property type="term" value="F:iron ion binding"/>
    <property type="evidence" value="ECO:0007669"/>
    <property type="project" value="InterPro"/>
</dbReference>
<evidence type="ECO:0000256" key="4">
    <source>
        <dbReference type="ARBA" id="ARBA00023002"/>
    </source>
</evidence>
<comment type="similarity">
    <text evidence="2 8">Belongs to the cytochrome P450 family.</text>
</comment>